<dbReference type="OrthoDB" id="9809635at2"/>
<gene>
    <name evidence="2" type="ORF">EGT67_09630</name>
</gene>
<name>A0A438BFR9_9NOCA</name>
<dbReference type="Gene3D" id="3.40.710.10">
    <property type="entry name" value="DD-peptidase/beta-lactamase superfamily"/>
    <property type="match status" value="1"/>
</dbReference>
<evidence type="ECO:0000313" key="3">
    <source>
        <dbReference type="Proteomes" id="UP000286208"/>
    </source>
</evidence>
<dbReference type="EMBL" id="RKLP01000004">
    <property type="protein sequence ID" value="RVW09711.1"/>
    <property type="molecule type" value="Genomic_DNA"/>
</dbReference>
<dbReference type="Pfam" id="PF00144">
    <property type="entry name" value="Beta-lactamase"/>
    <property type="match status" value="1"/>
</dbReference>
<evidence type="ECO:0000259" key="1">
    <source>
        <dbReference type="Pfam" id="PF00144"/>
    </source>
</evidence>
<dbReference type="PANTHER" id="PTHR43319">
    <property type="entry name" value="BETA-LACTAMASE-RELATED"/>
    <property type="match status" value="1"/>
</dbReference>
<keyword evidence="3" id="KW-1185">Reference proteome</keyword>
<dbReference type="GO" id="GO:0016787">
    <property type="term" value="F:hydrolase activity"/>
    <property type="evidence" value="ECO:0007669"/>
    <property type="project" value="UniProtKB-KW"/>
</dbReference>
<comment type="caution">
    <text evidence="2">The sequence shown here is derived from an EMBL/GenBank/DDBJ whole genome shotgun (WGS) entry which is preliminary data.</text>
</comment>
<dbReference type="Proteomes" id="UP000286208">
    <property type="component" value="Unassembled WGS sequence"/>
</dbReference>
<dbReference type="InterPro" id="IPR001466">
    <property type="entry name" value="Beta-lactam-related"/>
</dbReference>
<proteinExistence type="predicted"/>
<organism evidence="2 3">
    <name type="scientific">Prescottella agglutinans</name>
    <dbReference type="NCBI Taxonomy" id="1644129"/>
    <lineage>
        <taxon>Bacteria</taxon>
        <taxon>Bacillati</taxon>
        <taxon>Actinomycetota</taxon>
        <taxon>Actinomycetes</taxon>
        <taxon>Mycobacteriales</taxon>
        <taxon>Nocardiaceae</taxon>
        <taxon>Prescottella</taxon>
    </lineage>
</organism>
<sequence length="372" mass="39671">MNEIVHGHTDPAFEPLRDLLSQQLAAGEEIGVSIHVRQAGRVLADLWAGRVGAPAGADAWERDTLVNIWSITKVVSTLAVLHAADRGLLDLDAPVANLWPEFAAGGKASVTLAQLLSHSSGVCAWDPPFTLDNLYDHPYAASRLASQETWWTPGTASGYGATSFGTPLSELLRRAAGMPLRDYVTTYVAQPLGADIHIGLPRALRSRAATLIPPTASPPPLAHDRPPLFKRTFTAPRVSAEATLTDAWRDADIGAANGHGNARSVALVGEAFLDDRLVRPAVRTRVFEAHSDGPDLVLGLSLQWGLGLALATKASFDYLPEGAGVWGGWGGSMLVIDPANHLVVAYVMNKMAPDLVGSERARLLLSQIYTLL</sequence>
<feature type="domain" description="Beta-lactamase-related" evidence="1">
    <location>
        <begin position="17"/>
        <end position="364"/>
    </location>
</feature>
<reference evidence="2 3" key="1">
    <citation type="submission" date="2018-11" db="EMBL/GenBank/DDBJ databases">
        <title>Rhodococcus spongicola sp. nov. and Rhodococcus xishaensis sp. nov. from marine sponges.</title>
        <authorList>
            <person name="Li L."/>
            <person name="Lin H.W."/>
        </authorList>
    </citation>
    <scope>NUCLEOTIDE SEQUENCE [LARGE SCALE GENOMIC DNA]</scope>
    <source>
        <strain evidence="2 3">CCTCC AB2014297</strain>
    </source>
</reference>
<keyword evidence="2" id="KW-0378">Hydrolase</keyword>
<accession>A0A438BFR9</accession>
<dbReference type="RefSeq" id="WP_127915848.1">
    <property type="nucleotide sequence ID" value="NZ_RKLP01000004.1"/>
</dbReference>
<protein>
    <submittedName>
        <fullName evidence="2">Class A beta-lactamase-related serine hydrolase</fullName>
    </submittedName>
</protein>
<evidence type="ECO:0000313" key="2">
    <source>
        <dbReference type="EMBL" id="RVW09711.1"/>
    </source>
</evidence>
<dbReference type="InterPro" id="IPR052907">
    <property type="entry name" value="Beta-lactamase/esterase"/>
</dbReference>
<dbReference type="AlphaFoldDB" id="A0A438BFR9"/>
<dbReference type="InterPro" id="IPR012338">
    <property type="entry name" value="Beta-lactam/transpept-like"/>
</dbReference>
<dbReference type="SUPFAM" id="SSF56601">
    <property type="entry name" value="beta-lactamase/transpeptidase-like"/>
    <property type="match status" value="1"/>
</dbReference>
<dbReference type="PANTHER" id="PTHR43319:SF3">
    <property type="entry name" value="BETA-LACTAMASE-RELATED DOMAIN-CONTAINING PROTEIN"/>
    <property type="match status" value="1"/>
</dbReference>